<proteinExistence type="inferred from homology"/>
<keyword evidence="3" id="KW-0963">Cytoplasm</keyword>
<evidence type="ECO:0000256" key="6">
    <source>
        <dbReference type="ARBA" id="ARBA00039970"/>
    </source>
</evidence>
<dbReference type="EMBL" id="JANQAO010000005">
    <property type="protein sequence ID" value="MDM5148207.1"/>
    <property type="molecule type" value="Genomic_DNA"/>
</dbReference>
<evidence type="ECO:0000256" key="2">
    <source>
        <dbReference type="ARBA" id="ARBA00010393"/>
    </source>
</evidence>
<evidence type="ECO:0000313" key="8">
    <source>
        <dbReference type="EMBL" id="MDM5148207.1"/>
    </source>
</evidence>
<dbReference type="PANTHER" id="PTHR30473:SF1">
    <property type="entry name" value="PHOH-LIKE PROTEIN"/>
    <property type="match status" value="1"/>
</dbReference>
<protein>
    <recommendedName>
        <fullName evidence="6">PhoH-like protein</fullName>
    </recommendedName>
</protein>
<organism evidence="8 9">
    <name type="scientific">Candidatus Doriopsillibacter californiensis</name>
    <dbReference type="NCBI Taxonomy" id="2970740"/>
    <lineage>
        <taxon>Bacteria</taxon>
        <taxon>Pseudomonadati</taxon>
        <taxon>Pseudomonadota</taxon>
        <taxon>Gammaproteobacteria</taxon>
        <taxon>Candidatus Tethybacterales</taxon>
        <taxon>Candidatus Persebacteraceae</taxon>
        <taxon>Candidatus Doriopsillibacter</taxon>
    </lineage>
</organism>
<keyword evidence="4" id="KW-0547">Nucleotide-binding</keyword>
<comment type="similarity">
    <text evidence="2">Belongs to the PhoH family.</text>
</comment>
<keyword evidence="5" id="KW-0067">ATP-binding</keyword>
<reference evidence="8" key="2">
    <citation type="journal article" date="2023" name="Microbiome">
        <title>Synthase-selected sorting approach identifies a beta-lactone synthase in a nudibranch symbiotic bacterium.</title>
        <authorList>
            <person name="Dzunkova M."/>
            <person name="La Clair J.J."/>
            <person name="Tyml T."/>
            <person name="Doud D."/>
            <person name="Schulz F."/>
            <person name="Piquer-Esteban S."/>
            <person name="Porcel Sanchis D."/>
            <person name="Osborn A."/>
            <person name="Robinson D."/>
            <person name="Louie K.B."/>
            <person name="Bowen B.P."/>
            <person name="Bowers R.M."/>
            <person name="Lee J."/>
            <person name="Arnau V."/>
            <person name="Diaz-Villanueva W."/>
            <person name="Stepanauskas R."/>
            <person name="Gosliner T."/>
            <person name="Date S.V."/>
            <person name="Northen T.R."/>
            <person name="Cheng J.F."/>
            <person name="Burkart M.D."/>
            <person name="Woyke T."/>
        </authorList>
    </citation>
    <scope>NUCLEOTIDE SEQUENCE</scope>
    <source>
        <strain evidence="8">Df01</strain>
    </source>
</reference>
<dbReference type="InterPro" id="IPR051451">
    <property type="entry name" value="PhoH2-like"/>
</dbReference>
<feature type="domain" description="PhoH-like protein" evidence="7">
    <location>
        <begin position="100"/>
        <end position="304"/>
    </location>
</feature>
<evidence type="ECO:0000256" key="3">
    <source>
        <dbReference type="ARBA" id="ARBA00022490"/>
    </source>
</evidence>
<name>A0ABT7QNK9_9GAMM</name>
<keyword evidence="9" id="KW-1185">Reference proteome</keyword>
<evidence type="ECO:0000259" key="7">
    <source>
        <dbReference type="Pfam" id="PF02562"/>
    </source>
</evidence>
<evidence type="ECO:0000256" key="5">
    <source>
        <dbReference type="ARBA" id="ARBA00022840"/>
    </source>
</evidence>
<comment type="caution">
    <text evidence="8">The sequence shown here is derived from an EMBL/GenBank/DDBJ whole genome shotgun (WGS) entry which is preliminary data.</text>
</comment>
<dbReference type="Gene3D" id="3.40.50.300">
    <property type="entry name" value="P-loop containing nucleotide triphosphate hydrolases"/>
    <property type="match status" value="1"/>
</dbReference>
<accession>A0ABT7QNK9</accession>
<gene>
    <name evidence="8" type="ORF">NQX30_07535</name>
</gene>
<evidence type="ECO:0000256" key="4">
    <source>
        <dbReference type="ARBA" id="ARBA00022741"/>
    </source>
</evidence>
<reference evidence="8" key="1">
    <citation type="submission" date="2022-08" db="EMBL/GenBank/DDBJ databases">
        <authorList>
            <person name="Dzunkova M."/>
            <person name="La Clair J."/>
            <person name="Tyml T."/>
            <person name="Doud D."/>
            <person name="Schulz F."/>
            <person name="Piquer S."/>
            <person name="Porcel Sanchis D."/>
            <person name="Osborn A."/>
            <person name="Robinson D."/>
            <person name="Louie K.B."/>
            <person name="Bowen B.P."/>
            <person name="Bowers R."/>
            <person name="Lee J."/>
            <person name="Arnau Llombart V."/>
            <person name="Diaz Villanueva W."/>
            <person name="Gosliner T."/>
            <person name="Northen T."/>
            <person name="Cheng J.-F."/>
            <person name="Burkart M.D."/>
            <person name="Woyke T."/>
        </authorList>
    </citation>
    <scope>NUCLEOTIDE SEQUENCE</scope>
    <source>
        <strain evidence="8">Df01</strain>
    </source>
</reference>
<evidence type="ECO:0000256" key="1">
    <source>
        <dbReference type="ARBA" id="ARBA00004496"/>
    </source>
</evidence>
<dbReference type="Proteomes" id="UP001168167">
    <property type="component" value="Unassembled WGS sequence"/>
</dbReference>
<dbReference type="SUPFAM" id="SSF52540">
    <property type="entry name" value="P-loop containing nucleoside triphosphate hydrolases"/>
    <property type="match status" value="1"/>
</dbReference>
<comment type="subcellular location">
    <subcellularLocation>
        <location evidence="1">Cytoplasm</location>
    </subcellularLocation>
</comment>
<sequence length="307" mass="33834">MSETVNISFSPADNRRLTNLCGVMDGNIEHIARAFEVAIRRRGEQFNVRGKSAQQAADTLQQLYTQAERHLDLVDVQIHMAQENGLVPTTPTFKKSTRRLAPKTASQAVFMDKILNHNVTLCAGPAGTGKTHVAVAAALQRLSDTPDTKLVLTRPAVEAGGERIGFLPGDMEQKVNPYLRPLIDILHCLLGYQETERHIARGRIEIIPLAFMRGLTIDNAIIILDEAQNTTAAQLKMALTRLGNNGRMVITGDISQSDLPTGCGSGLADAMKRLNNISGIAMHRFEESDVVRHPLVRKILRAYEERN</sequence>
<evidence type="ECO:0000313" key="9">
    <source>
        <dbReference type="Proteomes" id="UP001168167"/>
    </source>
</evidence>
<dbReference type="InterPro" id="IPR003714">
    <property type="entry name" value="PhoH"/>
</dbReference>
<dbReference type="Pfam" id="PF02562">
    <property type="entry name" value="PhoH"/>
    <property type="match status" value="1"/>
</dbReference>
<dbReference type="PANTHER" id="PTHR30473">
    <property type="entry name" value="PROTEIN PHOH"/>
    <property type="match status" value="1"/>
</dbReference>
<dbReference type="InterPro" id="IPR027417">
    <property type="entry name" value="P-loop_NTPase"/>
</dbReference>